<accession>A0A518BJD6</accession>
<gene>
    <name evidence="1" type="ORF">Pla133_21640</name>
</gene>
<proteinExistence type="predicted"/>
<dbReference type="Proteomes" id="UP000316921">
    <property type="component" value="Chromosome"/>
</dbReference>
<dbReference type="AlphaFoldDB" id="A0A518BJD6"/>
<sequence length="90" mass="9741">MANLFDAGLVFAVGILVAFALRLVQGELADAKDRTQAEQSAALEQLLREGLELDRFREGDRTVGGEGQRMGTAYRLSSGEVVYVPDGEQP</sequence>
<evidence type="ECO:0000313" key="1">
    <source>
        <dbReference type="EMBL" id="QDU67086.1"/>
    </source>
</evidence>
<dbReference type="InterPro" id="IPR018676">
    <property type="entry name" value="DUF2149"/>
</dbReference>
<protein>
    <submittedName>
        <fullName evidence="1">Uncharacterized protein</fullName>
    </submittedName>
</protein>
<keyword evidence="2" id="KW-1185">Reference proteome</keyword>
<organism evidence="1 2">
    <name type="scientific">Engelhardtia mirabilis</name>
    <dbReference type="NCBI Taxonomy" id="2528011"/>
    <lineage>
        <taxon>Bacteria</taxon>
        <taxon>Pseudomonadati</taxon>
        <taxon>Planctomycetota</taxon>
        <taxon>Planctomycetia</taxon>
        <taxon>Planctomycetia incertae sedis</taxon>
        <taxon>Engelhardtia</taxon>
    </lineage>
</organism>
<dbReference type="Pfam" id="PF09919">
    <property type="entry name" value="DUF2149"/>
    <property type="match status" value="1"/>
</dbReference>
<dbReference type="KEGG" id="pbap:Pla133_21640"/>
<dbReference type="EMBL" id="CP036287">
    <property type="protein sequence ID" value="QDU67086.1"/>
    <property type="molecule type" value="Genomic_DNA"/>
</dbReference>
<evidence type="ECO:0000313" key="2">
    <source>
        <dbReference type="Proteomes" id="UP000316921"/>
    </source>
</evidence>
<name>A0A518BJD6_9BACT</name>
<reference evidence="1 2" key="1">
    <citation type="submission" date="2019-02" db="EMBL/GenBank/DDBJ databases">
        <title>Deep-cultivation of Planctomycetes and their phenomic and genomic characterization uncovers novel biology.</title>
        <authorList>
            <person name="Wiegand S."/>
            <person name="Jogler M."/>
            <person name="Boedeker C."/>
            <person name="Pinto D."/>
            <person name="Vollmers J."/>
            <person name="Rivas-Marin E."/>
            <person name="Kohn T."/>
            <person name="Peeters S.H."/>
            <person name="Heuer A."/>
            <person name="Rast P."/>
            <person name="Oberbeckmann S."/>
            <person name="Bunk B."/>
            <person name="Jeske O."/>
            <person name="Meyerdierks A."/>
            <person name="Storesund J.E."/>
            <person name="Kallscheuer N."/>
            <person name="Luecker S."/>
            <person name="Lage O.M."/>
            <person name="Pohl T."/>
            <person name="Merkel B.J."/>
            <person name="Hornburger P."/>
            <person name="Mueller R.-W."/>
            <person name="Bruemmer F."/>
            <person name="Labrenz M."/>
            <person name="Spormann A.M."/>
            <person name="Op den Camp H."/>
            <person name="Overmann J."/>
            <person name="Amann R."/>
            <person name="Jetten M.S.M."/>
            <person name="Mascher T."/>
            <person name="Medema M.H."/>
            <person name="Devos D.P."/>
            <person name="Kaster A.-K."/>
            <person name="Ovreas L."/>
            <person name="Rohde M."/>
            <person name="Galperin M.Y."/>
            <person name="Jogler C."/>
        </authorList>
    </citation>
    <scope>NUCLEOTIDE SEQUENCE [LARGE SCALE GENOMIC DNA]</scope>
    <source>
        <strain evidence="1 2">Pla133</strain>
    </source>
</reference>